<dbReference type="AlphaFoldDB" id="A0A8B8F0L5"/>
<dbReference type="KEGG" id="cvn:111137905"/>
<feature type="active site" description="Nucleophile" evidence="5">
    <location>
        <position position="89"/>
    </location>
</feature>
<keyword evidence="7" id="KW-1185">Reference proteome</keyword>
<dbReference type="RefSeq" id="XP_022345318.1">
    <property type="nucleotide sequence ID" value="XM_022489610.1"/>
</dbReference>
<sequence>MQTSRRCLQHQCLLHVKRLLLRPVLQNTKLYRPICNNATGTTSIDWWEVYHRQKRKLEENFKDPVQINPSAIFANNETSLSEIDIYGFDYDYTLACYKSELHFLIYKLGREALIQKYGYPSELINIAYCPDFAVRGCHYDVKKGLLLKLDSFHNIQLGTVYRGTKALSNEAVKTLYGGIHVSLEDMNTFYGTGPMYQLVDLFAPPEMTLLCNITDFFMENGIPYDPEYVFHDVRYAVQGVHTSGLLHTQIMADLETYLDKDSGTSILLESLVSQGKQLFLITNSGFPFVDAGMKFMVGNHWRDLFEVIITKARKPKFFNESKRPFRIYDPNTQNESYDRVMKLSKGNIYQQGNYYMLQDMTGWYGFNVLYFGDHVYSDLADPSLKHGWRTGAIIPELEGEIMKSNCLEYQQAVKWLSTLQKLIENAQMDTTQDTSQIRQAWLDERKEIRNYTKSLFNARFGSIFRTHHNPTYFSRRLARFADLYMSNVRNLLNYPFDHTFYPRRMELPHEPHV</sequence>
<evidence type="ECO:0000256" key="3">
    <source>
        <dbReference type="ARBA" id="ARBA00022801"/>
    </source>
</evidence>
<dbReference type="InterPro" id="IPR016695">
    <property type="entry name" value="Pur_nucleotidase"/>
</dbReference>
<evidence type="ECO:0000256" key="6">
    <source>
        <dbReference type="PIRSR" id="PIRSR017434-2"/>
    </source>
</evidence>
<comment type="similarity">
    <text evidence="1">Belongs to the 5'(3')-deoxyribonucleotidase family.</text>
</comment>
<dbReference type="PIRSF" id="PIRSF017434">
    <property type="entry name" value="Purine_5'-nucleotidase"/>
    <property type="match status" value="1"/>
</dbReference>
<feature type="active site" description="Proton donor" evidence="5">
    <location>
        <position position="91"/>
    </location>
</feature>
<proteinExistence type="inferred from homology"/>
<keyword evidence="4 6" id="KW-0460">Magnesium</keyword>
<name>A0A8B8F0L5_CRAVI</name>
<dbReference type="InterPro" id="IPR023214">
    <property type="entry name" value="HAD_sf"/>
</dbReference>
<accession>A0A8B8F0L5</accession>
<feature type="binding site" evidence="6">
    <location>
        <position position="373"/>
    </location>
    <ligand>
        <name>Mg(2+)</name>
        <dbReference type="ChEBI" id="CHEBI:18420"/>
    </ligand>
</feature>
<evidence type="ECO:0000256" key="5">
    <source>
        <dbReference type="PIRSR" id="PIRSR017434-1"/>
    </source>
</evidence>
<dbReference type="CDD" id="cd07522">
    <property type="entry name" value="HAD_cN-II"/>
    <property type="match status" value="1"/>
</dbReference>
<dbReference type="Pfam" id="PF05761">
    <property type="entry name" value="5_nucleotid"/>
    <property type="match status" value="1"/>
</dbReference>
<feature type="binding site" evidence="6">
    <location>
        <position position="91"/>
    </location>
    <ligand>
        <name>GMP</name>
        <dbReference type="ChEBI" id="CHEBI:58115"/>
    </ligand>
</feature>
<evidence type="ECO:0000313" key="8">
    <source>
        <dbReference type="RefSeq" id="XP_022345318.1"/>
    </source>
</evidence>
<dbReference type="PANTHER" id="PTHR12103:SF12">
    <property type="entry name" value="FI20020P1"/>
    <property type="match status" value="1"/>
</dbReference>
<dbReference type="GO" id="GO:0046872">
    <property type="term" value="F:metal ion binding"/>
    <property type="evidence" value="ECO:0007669"/>
    <property type="project" value="UniProtKB-KW"/>
</dbReference>
<dbReference type="GO" id="GO:0008253">
    <property type="term" value="F:5'-nucleotidase activity"/>
    <property type="evidence" value="ECO:0007669"/>
    <property type="project" value="TreeGrafter"/>
</dbReference>
<dbReference type="PANTHER" id="PTHR12103">
    <property type="entry name" value="5'-NUCLEOTIDASE DOMAIN-CONTAINING"/>
    <property type="match status" value="1"/>
</dbReference>
<evidence type="ECO:0000313" key="7">
    <source>
        <dbReference type="Proteomes" id="UP000694844"/>
    </source>
</evidence>
<dbReference type="InterPro" id="IPR036412">
    <property type="entry name" value="HAD-like_sf"/>
</dbReference>
<dbReference type="NCBIfam" id="TIGR02244">
    <property type="entry name" value="HAD-IG-Ncltidse"/>
    <property type="match status" value="1"/>
</dbReference>
<keyword evidence="3" id="KW-0378">Hydrolase</keyword>
<protein>
    <submittedName>
        <fullName evidence="8">5'-nucleotidase domain-containing protein 3-like</fullName>
    </submittedName>
</protein>
<dbReference type="InterPro" id="IPR008380">
    <property type="entry name" value="HAD-SF_hydro_IG_5-nucl"/>
</dbReference>
<comment type="cofactor">
    <cofactor evidence="6">
        <name>Mg(2+)</name>
        <dbReference type="ChEBI" id="CHEBI:18420"/>
    </cofactor>
    <text evidence="6">Binds 1 Mg(2+) ion per subunit.</text>
</comment>
<keyword evidence="2 6" id="KW-0479">Metal-binding</keyword>
<evidence type="ECO:0000256" key="2">
    <source>
        <dbReference type="ARBA" id="ARBA00022723"/>
    </source>
</evidence>
<gene>
    <name evidence="8" type="primary">LOC111137905</name>
</gene>
<dbReference type="OrthoDB" id="409330at2759"/>
<evidence type="ECO:0000256" key="4">
    <source>
        <dbReference type="ARBA" id="ARBA00022842"/>
    </source>
</evidence>
<dbReference type="SUPFAM" id="SSF56784">
    <property type="entry name" value="HAD-like"/>
    <property type="match status" value="1"/>
</dbReference>
<evidence type="ECO:0000256" key="1">
    <source>
        <dbReference type="ARBA" id="ARBA00009589"/>
    </source>
</evidence>
<dbReference type="GeneID" id="111137905"/>
<dbReference type="Proteomes" id="UP000694844">
    <property type="component" value="Chromosome 5"/>
</dbReference>
<feature type="binding site" evidence="6">
    <location>
        <position position="89"/>
    </location>
    <ligand>
        <name>Mg(2+)</name>
        <dbReference type="ChEBI" id="CHEBI:18420"/>
    </ligand>
</feature>
<organism evidence="7 8">
    <name type="scientific">Crassostrea virginica</name>
    <name type="common">Eastern oyster</name>
    <dbReference type="NCBI Taxonomy" id="6565"/>
    <lineage>
        <taxon>Eukaryota</taxon>
        <taxon>Metazoa</taxon>
        <taxon>Spiralia</taxon>
        <taxon>Lophotrochozoa</taxon>
        <taxon>Mollusca</taxon>
        <taxon>Bivalvia</taxon>
        <taxon>Autobranchia</taxon>
        <taxon>Pteriomorphia</taxon>
        <taxon>Ostreida</taxon>
        <taxon>Ostreoidea</taxon>
        <taxon>Ostreidae</taxon>
        <taxon>Crassostrea</taxon>
    </lineage>
</organism>
<dbReference type="Gene3D" id="3.40.50.1000">
    <property type="entry name" value="HAD superfamily/HAD-like"/>
    <property type="match status" value="1"/>
</dbReference>
<reference evidence="8" key="1">
    <citation type="submission" date="2025-08" db="UniProtKB">
        <authorList>
            <consortium name="RefSeq"/>
        </authorList>
    </citation>
    <scope>IDENTIFICATION</scope>
    <source>
        <tissue evidence="8">Whole sample</tissue>
    </source>
</reference>